<sequence>MIEALWDFFGLYKAGSDYLPGFWLTMLLLYLNAGLYLADLYHLVKRKSKAETVSLMGIPGIFAILLVSVASFFTHVPNLLRETSRAKCLSLLITTMLPETNLALLLVVFLYPVLWGIGFWRQRKHEHGSCKRWALSCIPDYIAWIILVCGIGYHLIFGKNILHSVLENAKDGDLLALYGSSHGIGLYIWMYGTYILVCKEVVLLVGLLSELLLMRIPLRYRSGKNAVTFVSFYYLFCQNAVFRGTFLMEAALVIPLCGVMLREAASPFSDNASIMLYAAFLLLTGAVFVVLIVIHPIMRTLSCFDAWGQRKQIRELFCTEYFLMQPVFRNRLFTVTYHFIIDEQDAAGVYYLPLLTDISGWTYSKNKNGRWKRITFADGRTLEVSEQEAEVAKEMLSYASNRLCAQKETGGNRSNINNMPGTEETWNPVINPAKTTYQKLVKVFMCMLIILFMMSYQILK</sequence>
<evidence type="ECO:0000256" key="1">
    <source>
        <dbReference type="SAM" id="Phobius"/>
    </source>
</evidence>
<evidence type="ECO:0000313" key="2">
    <source>
        <dbReference type="EMBL" id="MCC2119393.1"/>
    </source>
</evidence>
<feature type="transmembrane region" description="Helical" evidence="1">
    <location>
        <begin position="53"/>
        <end position="73"/>
    </location>
</feature>
<feature type="transmembrane region" description="Helical" evidence="1">
    <location>
        <begin position="274"/>
        <end position="294"/>
    </location>
</feature>
<gene>
    <name evidence="2" type="ORF">LKD75_07240</name>
</gene>
<name>A0AAE3A1J0_9FIRM</name>
<feature type="transmembrane region" description="Helical" evidence="1">
    <location>
        <begin position="20"/>
        <end position="41"/>
    </location>
</feature>
<feature type="transmembrane region" description="Helical" evidence="1">
    <location>
        <begin position="440"/>
        <end position="459"/>
    </location>
</feature>
<feature type="transmembrane region" description="Helical" evidence="1">
    <location>
        <begin position="102"/>
        <end position="120"/>
    </location>
</feature>
<organism evidence="2 3">
    <name type="scientific">Waltera acetigignens</name>
    <dbReference type="NCBI Taxonomy" id="2981769"/>
    <lineage>
        <taxon>Bacteria</taxon>
        <taxon>Bacillati</taxon>
        <taxon>Bacillota</taxon>
        <taxon>Clostridia</taxon>
        <taxon>Lachnospirales</taxon>
        <taxon>Lachnospiraceae</taxon>
        <taxon>Waltera</taxon>
    </lineage>
</organism>
<dbReference type="AlphaFoldDB" id="A0AAE3A1J0"/>
<reference evidence="2 3" key="1">
    <citation type="submission" date="2021-10" db="EMBL/GenBank/DDBJ databases">
        <title>Anaerobic single-cell dispensing facilitates the cultivation of human gut bacteria.</title>
        <authorList>
            <person name="Afrizal A."/>
        </authorList>
    </citation>
    <scope>NUCLEOTIDE SEQUENCE [LARGE SCALE GENOMIC DNA]</scope>
    <source>
        <strain evidence="2 3">CLA-AA-H273</strain>
    </source>
</reference>
<dbReference type="RefSeq" id="WP_227733119.1">
    <property type="nucleotide sequence ID" value="NZ_JAJEPV010000014.1"/>
</dbReference>
<keyword evidence="1" id="KW-0812">Transmembrane</keyword>
<keyword evidence="1" id="KW-1133">Transmembrane helix</keyword>
<evidence type="ECO:0000313" key="3">
    <source>
        <dbReference type="Proteomes" id="UP001197795"/>
    </source>
</evidence>
<dbReference type="EMBL" id="JAJEPV010000014">
    <property type="protein sequence ID" value="MCC2119393.1"/>
    <property type="molecule type" value="Genomic_DNA"/>
</dbReference>
<comment type="caution">
    <text evidence="2">The sequence shown here is derived from an EMBL/GenBank/DDBJ whole genome shotgun (WGS) entry which is preliminary data.</text>
</comment>
<dbReference type="Proteomes" id="UP001197795">
    <property type="component" value="Unassembled WGS sequence"/>
</dbReference>
<keyword evidence="3" id="KW-1185">Reference proteome</keyword>
<feature type="transmembrane region" description="Helical" evidence="1">
    <location>
        <begin position="186"/>
        <end position="212"/>
    </location>
</feature>
<feature type="transmembrane region" description="Helical" evidence="1">
    <location>
        <begin position="141"/>
        <end position="166"/>
    </location>
</feature>
<accession>A0AAE3A1J0</accession>
<proteinExistence type="predicted"/>
<feature type="transmembrane region" description="Helical" evidence="1">
    <location>
        <begin position="232"/>
        <end position="254"/>
    </location>
</feature>
<protein>
    <submittedName>
        <fullName evidence="2">Uncharacterized protein</fullName>
    </submittedName>
</protein>
<keyword evidence="1" id="KW-0472">Membrane</keyword>